<organism evidence="7 8">
    <name type="scientific">Rasamsonia emersonii (strain ATCC 16479 / CBS 393.64 / IMI 116815)</name>
    <dbReference type="NCBI Taxonomy" id="1408163"/>
    <lineage>
        <taxon>Eukaryota</taxon>
        <taxon>Fungi</taxon>
        <taxon>Dikarya</taxon>
        <taxon>Ascomycota</taxon>
        <taxon>Pezizomycotina</taxon>
        <taxon>Eurotiomycetes</taxon>
        <taxon>Eurotiomycetidae</taxon>
        <taxon>Eurotiales</taxon>
        <taxon>Trichocomaceae</taxon>
        <taxon>Rasamsonia</taxon>
    </lineage>
</organism>
<keyword evidence="8" id="KW-1185">Reference proteome</keyword>
<feature type="region of interest" description="Disordered" evidence="6">
    <location>
        <begin position="605"/>
        <end position="626"/>
    </location>
</feature>
<accession>A0A0F4Z1S4</accession>
<dbReference type="Proteomes" id="UP000053958">
    <property type="component" value="Unassembled WGS sequence"/>
</dbReference>
<name>A0A0F4Z1S4_RASE3</name>
<dbReference type="CDD" id="cd19953">
    <property type="entry name" value="PDS5"/>
    <property type="match status" value="1"/>
</dbReference>
<feature type="compositionally biased region" description="Basic and acidic residues" evidence="6">
    <location>
        <begin position="1389"/>
        <end position="1398"/>
    </location>
</feature>
<dbReference type="GO" id="GO:0005634">
    <property type="term" value="C:nucleus"/>
    <property type="evidence" value="ECO:0007669"/>
    <property type="project" value="UniProtKB-SubCell"/>
</dbReference>
<dbReference type="OrthoDB" id="200660at2759"/>
<evidence type="ECO:0000256" key="4">
    <source>
        <dbReference type="ARBA" id="ARBA00023242"/>
    </source>
</evidence>
<dbReference type="GO" id="GO:0000785">
    <property type="term" value="C:chromatin"/>
    <property type="evidence" value="ECO:0007669"/>
    <property type="project" value="TreeGrafter"/>
</dbReference>
<dbReference type="GO" id="GO:0051301">
    <property type="term" value="P:cell division"/>
    <property type="evidence" value="ECO:0007669"/>
    <property type="project" value="UniProtKB-KW"/>
</dbReference>
<keyword evidence="4" id="KW-0539">Nucleus</keyword>
<feature type="region of interest" description="Disordered" evidence="6">
    <location>
        <begin position="1"/>
        <end position="24"/>
    </location>
</feature>
<comment type="caution">
    <text evidence="7">The sequence shown here is derived from an EMBL/GenBank/DDBJ whole genome shotgun (WGS) entry which is preliminary data.</text>
</comment>
<dbReference type="GeneID" id="25314283"/>
<keyword evidence="2" id="KW-0132">Cell division</keyword>
<feature type="compositionally biased region" description="Polar residues" evidence="6">
    <location>
        <begin position="1461"/>
        <end position="1481"/>
    </location>
</feature>
<sequence length="1503" mass="166826">MPARTRQAPSSTAEVVEPEEEQGGLRRLRFNDPLSWRVGKSAIPVADLLQRLQTLAHELSKMEQDETDKDSLKKVSQELASGHLLAHKDKGVRAWTASCIVDILRLCAPDAPFTGNQLKDIFTCIVTSIIPAIADPSNAYNTQHVYVLNSLADVKSIVLLTDLDNPDSLIIPLFASCFDIVSGSSKASTGEQIAKNVEYDMTRMLVTVIDESPTLAPEVVDIIIAQFLRVDPRVVEQPGKKGKKPEATIDANQDTLLLKDYPPAYNMAKAICHACPEKMTSHISQYFNNVIIDSSAPSSALNGSKHSSNRRVSLDESDDEAEDIKELEKAHRLIRELWRACPDVLQNVIPQLEAELSAESVSLRLLATQTIGDLAAGIGVAGPPPSPPMDPAAYPPVTLIGYPQTVPQPNVLQTPLSPKPFAQVHSSAYESFLSRRQDKSASVRSAWATAIGRILLTSAGGCGLSEADELSLVKSLAIVLRDADERVRVAAVDAIGSFGFSDIVNKLSVTGGLATPDSVLSILAERVKDRKPQVREHAMRVFARMWAVAAGEIEDNNEQVVALLKDAPSKIYDAFYTNDPDIQVLIDRVQFEFLLPLNYPPIKSKQIKGTPGQSQKLRSTQDAPKDAEGAVDKIRVQRMLTLIKGLDEKAKKVFFAFQARQLNLRTAMNIYLQACEDYNGGVMEKDEDRIKAQLTRVIDTLAKSLPDASRASADLWKFAKAHDRRNYQLIRFAMAAVSDYRTVTKAIKELARRIQSGNTPSILDTLTPFLYRSSSLVFNRSHISAIMEFSRTDEKGLANTAHEMLKEISSRNPEVLEAQVQEMCKDLEAQAPSANSTDDASAEEILKACSGFAKKLPSKLPKERRFLQALTNYALYSSSTRAAKHAVSIIMAIADKKEMYAKDLVQKCVKDWKYGSDHFLTRLATIAQLNRLAPRETEAESDAIVSIAVDQILLTNRSKRPESGYKWSEEVDEETIAKEWALKIIVNRLRGKDDSDEDFGSQAEPVYSTLNKLVAGEGELSKKKDTPETQKPRLRLHAAKLLVKLCASRSICDQLLSPNDFNSLSLVAQDSLLPVRAGFIDILRKKLSQNTHLSVRWYTIPCLLAFEPSPSLKESTLTWLRSRAIFFSRQTQANGKRSEQQTVMEAMFARLLSLLAYHPDYPPSNEDKETWMAELADFARYILFYLSAIANENNLSLIFHIAQRVKQTKDGITKSDEITTRLHTLSDLAQATIRRFADIYSQQHKIGGASGTASILQTYPGKMRLPSSLFAPMSSHQEAQDVAEKNFLPEDIDDMLDDIVRSWMRPKKTSQVANQGKKRKSEPSETNGDSHATKKPRKPRALPIRKSSSAGGNAKMAKKKKNDDDEWGSDYGGDENVSSGARRRSSRSVRKDVSYVDRDSDEDDLEMEEWDQENEAENQDEDENGEEEQDQNDTGDEAEKQELDDEKNGDQDAEMEDVDETSSPSRKAKSASTRKTQSNKGKSGAEKPAKTGTVPVRRSSRRG</sequence>
<keyword evidence="5" id="KW-0131">Cell cycle</keyword>
<evidence type="ECO:0000256" key="2">
    <source>
        <dbReference type="ARBA" id="ARBA00022618"/>
    </source>
</evidence>
<evidence type="ECO:0000256" key="3">
    <source>
        <dbReference type="ARBA" id="ARBA00022776"/>
    </source>
</evidence>
<keyword evidence="3" id="KW-0498">Mitosis</keyword>
<dbReference type="PANTHER" id="PTHR12663:SF0">
    <property type="entry name" value="PRECOCIOUS DISSOCIATION OF SISTERS 5, ISOFORM A"/>
    <property type="match status" value="1"/>
</dbReference>
<feature type="region of interest" description="Disordered" evidence="6">
    <location>
        <begin position="1304"/>
        <end position="1503"/>
    </location>
</feature>
<dbReference type="RefSeq" id="XP_013330663.1">
    <property type="nucleotide sequence ID" value="XM_013475209.1"/>
</dbReference>
<feature type="region of interest" description="Disordered" evidence="6">
    <location>
        <begin position="298"/>
        <end position="319"/>
    </location>
</feature>
<evidence type="ECO:0000256" key="1">
    <source>
        <dbReference type="ARBA" id="ARBA00004123"/>
    </source>
</evidence>
<evidence type="ECO:0000313" key="7">
    <source>
        <dbReference type="EMBL" id="KKA24051.1"/>
    </source>
</evidence>
<proteinExistence type="predicted"/>
<evidence type="ECO:0000313" key="8">
    <source>
        <dbReference type="Proteomes" id="UP000053958"/>
    </source>
</evidence>
<feature type="compositionally biased region" description="Basic and acidic residues" evidence="6">
    <location>
        <begin position="1437"/>
        <end position="1450"/>
    </location>
</feature>
<dbReference type="InterPro" id="IPR039776">
    <property type="entry name" value="Pds5"/>
</dbReference>
<dbReference type="Pfam" id="PF20168">
    <property type="entry name" value="PDS5"/>
    <property type="match status" value="1"/>
</dbReference>
<comment type="subcellular location">
    <subcellularLocation>
        <location evidence="1">Nucleus</location>
    </subcellularLocation>
</comment>
<evidence type="ECO:0000256" key="6">
    <source>
        <dbReference type="SAM" id="MobiDB-lite"/>
    </source>
</evidence>
<evidence type="ECO:0000256" key="5">
    <source>
        <dbReference type="ARBA" id="ARBA00023306"/>
    </source>
</evidence>
<dbReference type="STRING" id="1408163.A0A0F4Z1S4"/>
<feature type="compositionally biased region" description="Low complexity" evidence="6">
    <location>
        <begin position="1346"/>
        <end position="1355"/>
    </location>
</feature>
<dbReference type="PANTHER" id="PTHR12663">
    <property type="entry name" value="ANDROGEN INDUCED INHIBITOR OF PROLIFERATION AS3 / PDS5-RELATED"/>
    <property type="match status" value="1"/>
</dbReference>
<dbReference type="GO" id="GO:0006281">
    <property type="term" value="P:DNA repair"/>
    <property type="evidence" value="ECO:0007669"/>
    <property type="project" value="TreeGrafter"/>
</dbReference>
<dbReference type="EMBL" id="LASV01000076">
    <property type="protein sequence ID" value="KKA24051.1"/>
    <property type="molecule type" value="Genomic_DNA"/>
</dbReference>
<reference evidence="7 8" key="1">
    <citation type="submission" date="2015-04" db="EMBL/GenBank/DDBJ databases">
        <authorList>
            <person name="Heijne W.H."/>
            <person name="Fedorova N.D."/>
            <person name="Nierman W.C."/>
            <person name="Vollebregt A.W."/>
            <person name="Zhao Z."/>
            <person name="Wu L."/>
            <person name="Kumar M."/>
            <person name="Stam H."/>
            <person name="van den Berg M.A."/>
            <person name="Pel H.J."/>
        </authorList>
    </citation>
    <scope>NUCLEOTIDE SEQUENCE [LARGE SCALE GENOMIC DNA]</scope>
    <source>
        <strain evidence="7 8">CBS 393.64</strain>
    </source>
</reference>
<dbReference type="GO" id="GO:0007064">
    <property type="term" value="P:mitotic sister chromatid cohesion"/>
    <property type="evidence" value="ECO:0007669"/>
    <property type="project" value="InterPro"/>
</dbReference>
<dbReference type="InterPro" id="IPR011989">
    <property type="entry name" value="ARM-like"/>
</dbReference>
<dbReference type="SUPFAM" id="SSF48371">
    <property type="entry name" value="ARM repeat"/>
    <property type="match status" value="1"/>
</dbReference>
<feature type="compositionally biased region" description="Acidic residues" evidence="6">
    <location>
        <begin position="1399"/>
        <end position="1436"/>
    </location>
</feature>
<dbReference type="Gene3D" id="1.25.10.10">
    <property type="entry name" value="Leucine-rich Repeat Variant"/>
    <property type="match status" value="1"/>
</dbReference>
<feature type="compositionally biased region" description="Acidic residues" evidence="6">
    <location>
        <begin position="1451"/>
        <end position="1460"/>
    </location>
</feature>
<feature type="compositionally biased region" description="Polar residues" evidence="6">
    <location>
        <begin position="611"/>
        <end position="622"/>
    </location>
</feature>
<protein>
    <submittedName>
        <fullName evidence="7">Sister chromatid cohesion and DNA repair protein (BimD)</fullName>
    </submittedName>
</protein>
<gene>
    <name evidence="7" type="ORF">T310_1932</name>
</gene>
<dbReference type="InterPro" id="IPR016024">
    <property type="entry name" value="ARM-type_fold"/>
</dbReference>